<evidence type="ECO:0000313" key="1">
    <source>
        <dbReference type="EMBL" id="AMK53962.1"/>
    </source>
</evidence>
<accession>A0A140DTI5</accession>
<protein>
    <submittedName>
        <fullName evidence="1">Uncharacterized protein</fullName>
    </submittedName>
</protein>
<reference evidence="1 2" key="1">
    <citation type="journal article" date="2016" name="Gut Pathog.">
        <title>Whole genome sequencing of "Faecalibaculum rodentium" ALO17, isolated from C57BL/6J laboratory mouse feces.</title>
        <authorList>
            <person name="Lim S."/>
            <person name="Chang D.H."/>
            <person name="Ahn S."/>
            <person name="Kim B.C."/>
        </authorList>
    </citation>
    <scope>NUCLEOTIDE SEQUENCE [LARGE SCALE GENOMIC DNA]</scope>
    <source>
        <strain evidence="1 2">Alo17</strain>
    </source>
</reference>
<dbReference type="KEGG" id="fro:AALO17_08280"/>
<evidence type="ECO:0000313" key="2">
    <source>
        <dbReference type="Proteomes" id="UP000069771"/>
    </source>
</evidence>
<gene>
    <name evidence="1" type="ORF">AALO17_08280</name>
</gene>
<dbReference type="EMBL" id="CP011391">
    <property type="protein sequence ID" value="AMK53962.1"/>
    <property type="molecule type" value="Genomic_DNA"/>
</dbReference>
<organism evidence="1 2">
    <name type="scientific">Faecalibaculum rodentium</name>
    <dbReference type="NCBI Taxonomy" id="1702221"/>
    <lineage>
        <taxon>Bacteria</taxon>
        <taxon>Bacillati</taxon>
        <taxon>Bacillota</taxon>
        <taxon>Erysipelotrichia</taxon>
        <taxon>Erysipelotrichales</taxon>
        <taxon>Erysipelotrichaceae</taxon>
        <taxon>Faecalibaculum</taxon>
    </lineage>
</organism>
<name>A0A140DTI5_9FIRM</name>
<proteinExistence type="predicted"/>
<dbReference type="Proteomes" id="UP000069771">
    <property type="component" value="Chromosome"/>
</dbReference>
<sequence length="54" mass="6234">MRNFMQPAGKPAFLHLPETRIFSLFCNRREDNGTDSQAVTDTRRFSMTEADVVK</sequence>
<dbReference type="AlphaFoldDB" id="A0A140DTI5"/>
<keyword evidence="2" id="KW-1185">Reference proteome</keyword>